<dbReference type="RefSeq" id="WP_146390225.1">
    <property type="nucleotide sequence ID" value="NZ_SJPK01000002.1"/>
</dbReference>
<dbReference type="UniPathway" id="UPA00079"/>
<dbReference type="Proteomes" id="UP000318053">
    <property type="component" value="Unassembled WGS sequence"/>
</dbReference>
<evidence type="ECO:0000256" key="1">
    <source>
        <dbReference type="ARBA" id="ARBA00004863"/>
    </source>
</evidence>
<accession>A0A5C5YHH8</accession>
<reference evidence="5 6" key="1">
    <citation type="submission" date="2019-02" db="EMBL/GenBank/DDBJ databases">
        <title>Deep-cultivation of Planctomycetes and their phenomic and genomic characterization uncovers novel biology.</title>
        <authorList>
            <person name="Wiegand S."/>
            <person name="Jogler M."/>
            <person name="Boedeker C."/>
            <person name="Pinto D."/>
            <person name="Vollmers J."/>
            <person name="Rivas-Marin E."/>
            <person name="Kohn T."/>
            <person name="Peeters S.H."/>
            <person name="Heuer A."/>
            <person name="Rast P."/>
            <person name="Oberbeckmann S."/>
            <person name="Bunk B."/>
            <person name="Jeske O."/>
            <person name="Meyerdierks A."/>
            <person name="Storesund J.E."/>
            <person name="Kallscheuer N."/>
            <person name="Luecker S."/>
            <person name="Lage O.M."/>
            <person name="Pohl T."/>
            <person name="Merkel B.J."/>
            <person name="Hornburger P."/>
            <person name="Mueller R.-W."/>
            <person name="Bruemmer F."/>
            <person name="Labrenz M."/>
            <person name="Spormann A.M."/>
            <person name="Op Den Camp H."/>
            <person name="Overmann J."/>
            <person name="Amann R."/>
            <person name="Jetten M.S.M."/>
            <person name="Mascher T."/>
            <person name="Medema M.H."/>
            <person name="Devos D.P."/>
            <person name="Kaster A.-K."/>
            <person name="Ovreas L."/>
            <person name="Rohde M."/>
            <person name="Galperin M.Y."/>
            <person name="Jogler C."/>
        </authorList>
    </citation>
    <scope>NUCLEOTIDE SEQUENCE [LARGE SCALE GENOMIC DNA]</scope>
    <source>
        <strain evidence="5 6">CA85</strain>
    </source>
</reference>
<name>A0A5C5YHH8_9BACT</name>
<evidence type="ECO:0000256" key="4">
    <source>
        <dbReference type="HAMAP-Rule" id="MF_00996"/>
    </source>
</evidence>
<dbReference type="EC" id="4.1.99.29" evidence="4"/>
<evidence type="ECO:0000313" key="5">
    <source>
        <dbReference type="EMBL" id="TWT74201.1"/>
    </source>
</evidence>
<dbReference type="Gene3D" id="3.40.190.10">
    <property type="entry name" value="Periplasmic binding protein-like II"/>
    <property type="match status" value="2"/>
</dbReference>
<evidence type="ECO:0000256" key="2">
    <source>
        <dbReference type="ARBA" id="ARBA00022428"/>
    </source>
</evidence>
<comment type="function">
    <text evidence="4">Catalyzes the conversion of cyclic dehypoxanthine futalosine (cyclic DHFL) into 1,4-dihydroxy-6-naphthoate, a step in the biosynthesis of menaquinone (MK, vitamin K2).</text>
</comment>
<dbReference type="GO" id="GO:0009234">
    <property type="term" value="P:menaquinone biosynthetic process"/>
    <property type="evidence" value="ECO:0007669"/>
    <property type="project" value="UniProtKB-UniRule"/>
</dbReference>
<dbReference type="GO" id="GO:0016830">
    <property type="term" value="F:carbon-carbon lyase activity"/>
    <property type="evidence" value="ECO:0007669"/>
    <property type="project" value="UniProtKB-UniRule"/>
</dbReference>
<protein>
    <recommendedName>
        <fullName evidence="4">1,4-dihydroxy-6-naphtoate synthase</fullName>
        <ecNumber evidence="4">4.1.99.29</ecNumber>
    </recommendedName>
    <alternativeName>
        <fullName evidence="4">Menaquinone biosynthetic enzyme MqnD</fullName>
    </alternativeName>
</protein>
<dbReference type="PANTHER" id="PTHR37167:SF1">
    <property type="entry name" value="1,4-DIHYDROXY-6-NAPHTOATE SYNTHASE"/>
    <property type="match status" value="1"/>
</dbReference>
<comment type="pathway">
    <text evidence="1 4">Quinol/quinone metabolism; menaquinone biosynthesis.</text>
</comment>
<sequence>MSEPAPQRVRVGPARGGDGESALHLGISTCPNDTFAFAALLEGRVDTDGLAFEIELLDIDQLNRGLLEGQFDLAKASFHAALSLADQVVVLPVGSALGFGVGPLLLASQPDTSPEQCVPGQPHMLTLCPGEHTTAKWLFDLFYPNTTPVEHVVFSDIMPRLVDATADFGVCIHEGRFTYETAGLHRVADLGERWERETGCPLPLGGIVMRQQHDDETMQRVSQVISRSLAVARQAPETALPAMRRYAQSMDDGVLMQHVDLYVNDWTVNLGDTGRHALEEMAQLSKKEKGPQERRPGLRVL</sequence>
<dbReference type="OrthoDB" id="9809439at2"/>
<dbReference type="PANTHER" id="PTHR37167">
    <property type="entry name" value="1,4-DIHYDROXY-6-NAPHTOATE SYNTHASE"/>
    <property type="match status" value="1"/>
</dbReference>
<dbReference type="EMBL" id="SJPK01000002">
    <property type="protein sequence ID" value="TWT74201.1"/>
    <property type="molecule type" value="Genomic_DNA"/>
</dbReference>
<feature type="binding site" evidence="4">
    <location>
        <begin position="134"/>
        <end position="135"/>
    </location>
    <ligand>
        <name>substrate</name>
    </ligand>
</feature>
<gene>
    <name evidence="4 5" type="primary">mqnD</name>
    <name evidence="5" type="ORF">CA85_10880</name>
</gene>
<dbReference type="InterPro" id="IPR030869">
    <property type="entry name" value="MqnD"/>
</dbReference>
<comment type="catalytic activity">
    <reaction evidence="4">
        <text>cyclic dehypoxanthinylfutalosinate = 1,4-dihydroxy-6-naphthoate + dihydroxyacetone</text>
        <dbReference type="Rhea" id="RHEA:33087"/>
        <dbReference type="ChEBI" id="CHEBI:16016"/>
        <dbReference type="ChEBI" id="CHEBI:64254"/>
        <dbReference type="ChEBI" id="CHEBI:64270"/>
        <dbReference type="EC" id="4.1.99.29"/>
    </reaction>
</comment>
<dbReference type="AlphaFoldDB" id="A0A5C5YHH8"/>
<keyword evidence="2 4" id="KW-0474">Menaquinone biosynthesis</keyword>
<dbReference type="CDD" id="cd13635">
    <property type="entry name" value="PBP2_Ttha1568_Mqnd"/>
    <property type="match status" value="1"/>
</dbReference>
<evidence type="ECO:0000256" key="3">
    <source>
        <dbReference type="ARBA" id="ARBA00023239"/>
    </source>
</evidence>
<keyword evidence="6" id="KW-1185">Reference proteome</keyword>
<comment type="caution">
    <text evidence="5">The sequence shown here is derived from an EMBL/GenBank/DDBJ whole genome shotgun (WGS) entry which is preliminary data.</text>
</comment>
<dbReference type="InterPro" id="IPR003773">
    <property type="entry name" value="Menaquinone_biosynth"/>
</dbReference>
<proteinExistence type="inferred from homology"/>
<comment type="similarity">
    <text evidence="4">Belongs to the MqnA/MqnD family. MqnD subfamily.</text>
</comment>
<organism evidence="5 6">
    <name type="scientific">Allorhodopirellula solitaria</name>
    <dbReference type="NCBI Taxonomy" id="2527987"/>
    <lineage>
        <taxon>Bacteria</taxon>
        <taxon>Pseudomonadati</taxon>
        <taxon>Planctomycetota</taxon>
        <taxon>Planctomycetia</taxon>
        <taxon>Pirellulales</taxon>
        <taxon>Pirellulaceae</taxon>
        <taxon>Allorhodopirellula</taxon>
    </lineage>
</organism>
<comment type="caution">
    <text evidence="4">Lacks conserved residue(s) required for the propagation of feature annotation.</text>
</comment>
<dbReference type="SUPFAM" id="SSF53850">
    <property type="entry name" value="Periplasmic binding protein-like II"/>
    <property type="match status" value="1"/>
</dbReference>
<dbReference type="Pfam" id="PF02621">
    <property type="entry name" value="VitK2_biosynth"/>
    <property type="match status" value="1"/>
</dbReference>
<evidence type="ECO:0000313" key="6">
    <source>
        <dbReference type="Proteomes" id="UP000318053"/>
    </source>
</evidence>
<feature type="active site" description="Proton acceptor" evidence="4">
    <location>
        <position position="173"/>
    </location>
</feature>
<dbReference type="HAMAP" id="MF_00996">
    <property type="entry name" value="MqnD"/>
    <property type="match status" value="1"/>
</dbReference>
<keyword evidence="3 4" id="KW-0456">Lyase</keyword>